<dbReference type="KEGG" id="des:DSOUD_1508"/>
<dbReference type="GO" id="GO:0015628">
    <property type="term" value="P:protein secretion by the type II secretion system"/>
    <property type="evidence" value="ECO:0007669"/>
    <property type="project" value="InterPro"/>
</dbReference>
<keyword evidence="1" id="KW-0488">Methylation</keyword>
<evidence type="ECO:0000313" key="3">
    <source>
        <dbReference type="EMBL" id="ALC16287.1"/>
    </source>
</evidence>
<gene>
    <name evidence="3" type="ORF">DSOUD_1508</name>
</gene>
<dbReference type="GO" id="GO:0015627">
    <property type="term" value="C:type II protein secretion system complex"/>
    <property type="evidence" value="ECO:0007669"/>
    <property type="project" value="InterPro"/>
</dbReference>
<sequence length="203" mass="22623">MVCQWAMSGSRVEKYRNMALKGSGWRRLPGVGRHPKLGWIFRSNPLCRRFSLQPGGFTLLELLLVVAILATLAALAIPSYFEYIQRVRITRAIVEIRMISNQIAMHQDHNGGFPETLAELGLPVPKDPWGHPYQYLLLAGKPDKGPDKVSPRKDKSLHPLNSDFDLCSIGADGQTNLALTAQVSKDDIIRANDGDFIGLAERY</sequence>
<dbReference type="Gene3D" id="3.30.700.10">
    <property type="entry name" value="Glycoprotein, Type 4 Pilin"/>
    <property type="match status" value="1"/>
</dbReference>
<dbReference type="Pfam" id="PF07963">
    <property type="entry name" value="N_methyl"/>
    <property type="match status" value="1"/>
</dbReference>
<dbReference type="PATRIC" id="fig|1603606.3.peg.1641"/>
<dbReference type="SUPFAM" id="SSF54523">
    <property type="entry name" value="Pili subunits"/>
    <property type="match status" value="1"/>
</dbReference>
<name>A0A0M4DH23_9BACT</name>
<evidence type="ECO:0000256" key="1">
    <source>
        <dbReference type="ARBA" id="ARBA00022481"/>
    </source>
</evidence>
<keyword evidence="2" id="KW-1133">Transmembrane helix</keyword>
<dbReference type="Proteomes" id="UP000057158">
    <property type="component" value="Chromosome"/>
</dbReference>
<dbReference type="NCBIfam" id="TIGR02532">
    <property type="entry name" value="IV_pilin_GFxxxE"/>
    <property type="match status" value="1"/>
</dbReference>
<evidence type="ECO:0000313" key="4">
    <source>
        <dbReference type="Proteomes" id="UP000057158"/>
    </source>
</evidence>
<dbReference type="AlphaFoldDB" id="A0A0M4DH23"/>
<keyword evidence="2" id="KW-0472">Membrane</keyword>
<dbReference type="InterPro" id="IPR000983">
    <property type="entry name" value="Bac_GSPG_pilin"/>
</dbReference>
<reference evidence="3 4" key="1">
    <citation type="submission" date="2015-07" db="EMBL/GenBank/DDBJ databases">
        <title>Isolation and Genomic Characterization of a Novel Halophilic Metal-Reducing Deltaproteobacterium from the Deep Subsurface.</title>
        <authorList>
            <person name="Badalamenti J.P."/>
            <person name="Summers Z.M."/>
            <person name="Gralnick J.A."/>
            <person name="Bond D.R."/>
        </authorList>
    </citation>
    <scope>NUCLEOTIDE SEQUENCE [LARGE SCALE GENOMIC DNA]</scope>
    <source>
        <strain evidence="3 4">WTL</strain>
    </source>
</reference>
<dbReference type="STRING" id="1603606.DSOUD_1508"/>
<accession>A0A0M4DH23</accession>
<dbReference type="PRINTS" id="PR00813">
    <property type="entry name" value="BCTERIALGSPG"/>
</dbReference>
<protein>
    <recommendedName>
        <fullName evidence="5">Prepilin-type N-terminal cleavage/methylation domain-containing protein</fullName>
    </recommendedName>
</protein>
<evidence type="ECO:0008006" key="5">
    <source>
        <dbReference type="Google" id="ProtNLM"/>
    </source>
</evidence>
<dbReference type="PROSITE" id="PS00409">
    <property type="entry name" value="PROKAR_NTER_METHYL"/>
    <property type="match status" value="1"/>
</dbReference>
<evidence type="ECO:0000256" key="2">
    <source>
        <dbReference type="SAM" id="Phobius"/>
    </source>
</evidence>
<dbReference type="EMBL" id="CP010802">
    <property type="protein sequence ID" value="ALC16287.1"/>
    <property type="molecule type" value="Genomic_DNA"/>
</dbReference>
<feature type="transmembrane region" description="Helical" evidence="2">
    <location>
        <begin position="59"/>
        <end position="81"/>
    </location>
</feature>
<dbReference type="InterPro" id="IPR012902">
    <property type="entry name" value="N_methyl_site"/>
</dbReference>
<organism evidence="3 4">
    <name type="scientific">Desulfuromonas soudanensis</name>
    <dbReference type="NCBI Taxonomy" id="1603606"/>
    <lineage>
        <taxon>Bacteria</taxon>
        <taxon>Pseudomonadati</taxon>
        <taxon>Thermodesulfobacteriota</taxon>
        <taxon>Desulfuromonadia</taxon>
        <taxon>Desulfuromonadales</taxon>
        <taxon>Desulfuromonadaceae</taxon>
        <taxon>Desulfuromonas</taxon>
    </lineage>
</organism>
<keyword evidence="2" id="KW-0812">Transmembrane</keyword>
<proteinExistence type="predicted"/>
<keyword evidence="4" id="KW-1185">Reference proteome</keyword>
<dbReference type="InterPro" id="IPR045584">
    <property type="entry name" value="Pilin-like"/>
</dbReference>